<evidence type="ECO:0000313" key="1">
    <source>
        <dbReference type="EMBL" id="KWS05701.1"/>
    </source>
</evidence>
<protein>
    <recommendedName>
        <fullName evidence="3">WD40 domain protein beta Propeller</fullName>
    </recommendedName>
</protein>
<accession>A0A108UAS4</accession>
<sequence>MQDAAVVAERQLRPPQADAARLIGAGWLSGMRNDYNLSTDAAQRVMVFARSAANFKDSRIWFARRYGDGWGVAAEATFSDPRYRDSDPWLTPDGRTMYFVSNRPISGQAPNASLDVWRVALGDAGFGVPEHLDALASEAEELGPELHDGWLYFNSSRKGGPAKMAIYRARMNDRGFDAPQPLDAPFNDGAIQGDFTLSRDGRLAVFWSQRDESRDADLFAACRTAEGWSAAVRLPPPINAPGMDFTPSLTADGKALRFASMRASAHAGDEAQVLNGQANIYVVPADMAVRATEAALAAVVADPAQDGCNSKVARACSAMVQAAEAGNNL</sequence>
<organism evidence="1 2">
    <name type="scientific">Lysobacter capsici AZ78</name>
    <dbReference type="NCBI Taxonomy" id="1444315"/>
    <lineage>
        <taxon>Bacteria</taxon>
        <taxon>Pseudomonadati</taxon>
        <taxon>Pseudomonadota</taxon>
        <taxon>Gammaproteobacteria</taxon>
        <taxon>Lysobacterales</taxon>
        <taxon>Lysobacteraceae</taxon>
        <taxon>Lysobacter</taxon>
    </lineage>
</organism>
<dbReference type="InterPro" id="IPR011042">
    <property type="entry name" value="6-blade_b-propeller_TolB-like"/>
</dbReference>
<dbReference type="Pfam" id="PF07676">
    <property type="entry name" value="PD40"/>
    <property type="match status" value="2"/>
</dbReference>
<dbReference type="AlphaFoldDB" id="A0A108UAS4"/>
<proteinExistence type="predicted"/>
<evidence type="ECO:0008006" key="3">
    <source>
        <dbReference type="Google" id="ProtNLM"/>
    </source>
</evidence>
<comment type="caution">
    <text evidence="1">The sequence shown here is derived from an EMBL/GenBank/DDBJ whole genome shotgun (WGS) entry which is preliminary data.</text>
</comment>
<dbReference type="EMBL" id="JAJA02000001">
    <property type="protein sequence ID" value="KWS05701.1"/>
    <property type="molecule type" value="Genomic_DNA"/>
</dbReference>
<dbReference type="SUPFAM" id="SSF82171">
    <property type="entry name" value="DPP6 N-terminal domain-like"/>
    <property type="match status" value="1"/>
</dbReference>
<reference evidence="1 2" key="1">
    <citation type="journal article" date="2014" name="Genome Announc.">
        <title>Draft Genome Sequence of Lysobacter capsici AZ78, a Bacterium Antagonistic to Plant-Pathogenic Oomycetes.</title>
        <authorList>
            <person name="Puopolo G."/>
            <person name="Sonego P."/>
            <person name="Engelen K."/>
            <person name="Pertot I."/>
        </authorList>
    </citation>
    <scope>NUCLEOTIDE SEQUENCE [LARGE SCALE GENOMIC DNA]</scope>
    <source>
        <strain evidence="1 2">AZ78</strain>
    </source>
</reference>
<dbReference type="InterPro" id="IPR011659">
    <property type="entry name" value="WD40"/>
</dbReference>
<dbReference type="Proteomes" id="UP000023435">
    <property type="component" value="Unassembled WGS sequence"/>
</dbReference>
<gene>
    <name evidence="1" type="ORF">AZ78_3253</name>
</gene>
<evidence type="ECO:0000313" key="2">
    <source>
        <dbReference type="Proteomes" id="UP000023435"/>
    </source>
</evidence>
<keyword evidence="2" id="KW-1185">Reference proteome</keyword>
<dbReference type="Gene3D" id="2.120.10.30">
    <property type="entry name" value="TolB, C-terminal domain"/>
    <property type="match status" value="1"/>
</dbReference>
<name>A0A108UAS4_9GAMM</name>